<feature type="compositionally biased region" description="Polar residues" evidence="9">
    <location>
        <begin position="165"/>
        <end position="209"/>
    </location>
</feature>
<evidence type="ECO:0000256" key="5">
    <source>
        <dbReference type="ARBA" id="ARBA00023015"/>
    </source>
</evidence>
<accession>A0A166GKT1</accession>
<dbReference type="GO" id="GO:0008270">
    <property type="term" value="F:zinc ion binding"/>
    <property type="evidence" value="ECO:0007669"/>
    <property type="project" value="UniProtKB-KW"/>
</dbReference>
<feature type="region of interest" description="Disordered" evidence="9">
    <location>
        <begin position="1061"/>
        <end position="1136"/>
    </location>
</feature>
<dbReference type="STRING" id="436010.A0A166GKT1"/>
<dbReference type="GO" id="GO:0000978">
    <property type="term" value="F:RNA polymerase II cis-regulatory region sequence-specific DNA binding"/>
    <property type="evidence" value="ECO:0007669"/>
    <property type="project" value="TreeGrafter"/>
</dbReference>
<dbReference type="Gene3D" id="3.30.50.10">
    <property type="entry name" value="Erythroid Transcription Factor GATA-1, subunit A"/>
    <property type="match status" value="1"/>
</dbReference>
<evidence type="ECO:0000256" key="7">
    <source>
        <dbReference type="ARBA" id="ARBA00023242"/>
    </source>
</evidence>
<dbReference type="Pfam" id="PF00320">
    <property type="entry name" value="GATA"/>
    <property type="match status" value="1"/>
</dbReference>
<keyword evidence="12" id="KW-1185">Reference proteome</keyword>
<feature type="compositionally biased region" description="Low complexity" evidence="9">
    <location>
        <begin position="335"/>
        <end position="349"/>
    </location>
</feature>
<protein>
    <recommendedName>
        <fullName evidence="10">GATA-type domain-containing protein</fullName>
    </recommendedName>
</protein>
<sequence>MGPSTPSGQAFIDDSLSASWCPPPGRPTVNTTVSIRPTLSTPSDLSPHITSLPPSSLSSPWSADLQPSSYDPSGQYMISHMSNHPGEGHEPHNSVSSSEWGSLFSAPLNPTVFAALAANGVLSLPQSSHMPTNLSRSQYDHSSKSRAQPNGMNQLDPMYRHGHASSWSQSPYVGSNPSYTHKPSMARRQSTTNAPHEQGRSQVNSMAHPQQSSQRMSNSSMPYRSGEQSVPGSRRQSINEGSAPQAVGPSRRIDSRTNHRNGPYDVPSNPGLAPHSPADYNSPSYSYGERSNIGLPPSLWMSPTSTAPSTPGAYGPFYPLSVSTSNPAVHGDAASLSSYGQSPLSSHPSNTFESKSALLSDFLSDDLFDSNGLPSEHGASSFTSPPMSGSPDLNAAELGAGSEADHEALAKEDPLATQVWKMYARTKATLPHAQRMENITWRMMALALKKQKDDEAKAAGSGAEGSPIVPKEEPVAVIEVPRGPSEESGLALNERGRGRDKTKVVVGFDGANQDGDDDDDVLAMDWRAMSRSRSRAPMDWRAESRSRSRPPGAGLEQGGTTPSALSENRFNFASGSSSQSSSAQQKSAAQRNKELAATNPILIPSAQPSGRRSPSTLLHRSELSDAFEAGPSKLPEAQQAHRFSGGAYHNQTLAGFSSPLFQPSSLPAFGLHGPERLPPSRTSPATQRTFPRHVRKTSFDHTVSREALFPGVSGRHQVNGKPLSPDSVLGIKRPAEAPHSESMLRADPSSVDGGMQHDMYENDGSFPQAAFNFSYPPYEGIFDLPNSSGSLSSGDYSNGPSSNTMHDPRFRNSANPAGSLNLNHEGLSAAAAAASAAMAEGYAQLNAANLAGGEDSGLGYEQLMGLVYPNMDPGSHLAHNPYTHVDPTQILPTDRGDASYQNNFRGSPSSDGWGNGLNSGSTGSPEPYTSNASTPSSADGTFTNGANGNHPSRRLSSTKRVDAKKKSLPNAVVGPTLGMLRSASSTPDLVSAPEGSAGAGNKGESEDGDSIPTCCTNCHTTNTPLWRRDPEGQPLCNACGLFYKLHGVVRPLSLKTDVIKKRNRASGAPSGPSRKGGSGLPKLAASAARPRSNTTSNMPTGLAGARMAPGGTGSMAMKRQRRTSSGMQPSSSRKDL</sequence>
<name>A0A166GKT1_9AGAM</name>
<dbReference type="AlphaFoldDB" id="A0A166GKT1"/>
<dbReference type="GO" id="GO:0045944">
    <property type="term" value="P:positive regulation of transcription by RNA polymerase II"/>
    <property type="evidence" value="ECO:0007669"/>
    <property type="project" value="TreeGrafter"/>
</dbReference>
<evidence type="ECO:0000256" key="1">
    <source>
        <dbReference type="ARBA" id="ARBA00004123"/>
    </source>
</evidence>
<keyword evidence="7" id="KW-0539">Nucleus</keyword>
<dbReference type="InterPro" id="IPR039355">
    <property type="entry name" value="Transcription_factor_GATA"/>
</dbReference>
<gene>
    <name evidence="11" type="ORF">FIBSPDRAFT_829832</name>
</gene>
<feature type="region of interest" description="Disordered" evidence="9">
    <location>
        <begin position="1"/>
        <end position="99"/>
    </location>
</feature>
<feature type="compositionally biased region" description="Low complexity" evidence="9">
    <location>
        <begin position="210"/>
        <end position="221"/>
    </location>
</feature>
<reference evidence="11 12" key="1">
    <citation type="journal article" date="2016" name="Mol. Biol. Evol.">
        <title>Comparative Genomics of Early-Diverging Mushroom-Forming Fungi Provides Insights into the Origins of Lignocellulose Decay Capabilities.</title>
        <authorList>
            <person name="Nagy L.G."/>
            <person name="Riley R."/>
            <person name="Tritt A."/>
            <person name="Adam C."/>
            <person name="Daum C."/>
            <person name="Floudas D."/>
            <person name="Sun H."/>
            <person name="Yadav J.S."/>
            <person name="Pangilinan J."/>
            <person name="Larsson K.H."/>
            <person name="Matsuura K."/>
            <person name="Barry K."/>
            <person name="Labutti K."/>
            <person name="Kuo R."/>
            <person name="Ohm R.A."/>
            <person name="Bhattacharya S.S."/>
            <person name="Shirouzu T."/>
            <person name="Yoshinaga Y."/>
            <person name="Martin F.M."/>
            <person name="Grigoriev I.V."/>
            <person name="Hibbett D.S."/>
        </authorList>
    </citation>
    <scope>NUCLEOTIDE SEQUENCE [LARGE SCALE GENOMIC DNA]</scope>
    <source>
        <strain evidence="11 12">CBS 109695</strain>
    </source>
</reference>
<dbReference type="SMART" id="SM00401">
    <property type="entry name" value="ZnF_GATA"/>
    <property type="match status" value="1"/>
</dbReference>
<feature type="compositionally biased region" description="Polar residues" evidence="9">
    <location>
        <begin position="226"/>
        <end position="242"/>
    </location>
</feature>
<keyword evidence="6" id="KW-0804">Transcription</keyword>
<feature type="region of interest" description="Disordered" evidence="9">
    <location>
        <begin position="878"/>
        <end position="1012"/>
    </location>
</feature>
<evidence type="ECO:0000256" key="3">
    <source>
        <dbReference type="ARBA" id="ARBA00022771"/>
    </source>
</evidence>
<feature type="compositionally biased region" description="Polar residues" evidence="9">
    <location>
        <begin position="899"/>
        <end position="950"/>
    </location>
</feature>
<dbReference type="EMBL" id="KV417577">
    <property type="protein sequence ID" value="KZP17935.1"/>
    <property type="molecule type" value="Genomic_DNA"/>
</dbReference>
<feature type="compositionally biased region" description="Polar residues" evidence="9">
    <location>
        <begin position="558"/>
        <end position="571"/>
    </location>
</feature>
<evidence type="ECO:0000313" key="11">
    <source>
        <dbReference type="EMBL" id="KZP17935.1"/>
    </source>
</evidence>
<dbReference type="PANTHER" id="PTHR10071">
    <property type="entry name" value="TRANSCRIPTION FACTOR GATA FAMILY MEMBER"/>
    <property type="match status" value="1"/>
</dbReference>
<dbReference type="Proteomes" id="UP000076532">
    <property type="component" value="Unassembled WGS sequence"/>
</dbReference>
<feature type="compositionally biased region" description="Low complexity" evidence="9">
    <location>
        <begin position="790"/>
        <end position="799"/>
    </location>
</feature>
<feature type="region of interest" description="Disordered" evidence="9">
    <location>
        <begin position="331"/>
        <end position="351"/>
    </location>
</feature>
<feature type="region of interest" description="Disordered" evidence="9">
    <location>
        <begin position="790"/>
        <end position="818"/>
    </location>
</feature>
<evidence type="ECO:0000256" key="8">
    <source>
        <dbReference type="PROSITE-ProRule" id="PRU00094"/>
    </source>
</evidence>
<feature type="region of interest" description="Disordered" evidence="9">
    <location>
        <begin position="125"/>
        <end position="289"/>
    </location>
</feature>
<keyword evidence="5" id="KW-0805">Transcription regulation</keyword>
<dbReference type="InterPro" id="IPR013860">
    <property type="entry name" value="AreA_GATA"/>
</dbReference>
<keyword evidence="4" id="KW-0862">Zinc</keyword>
<feature type="compositionally biased region" description="Polar residues" evidence="9">
    <location>
        <begin position="1123"/>
        <end position="1136"/>
    </location>
</feature>
<proteinExistence type="predicted"/>
<feature type="compositionally biased region" description="Polar residues" evidence="9">
    <location>
        <begin position="606"/>
        <end position="617"/>
    </location>
</feature>
<feature type="region of interest" description="Disordered" evidence="9">
    <location>
        <begin position="530"/>
        <end position="617"/>
    </location>
</feature>
<dbReference type="SUPFAM" id="SSF57716">
    <property type="entry name" value="Glucocorticoid receptor-like (DNA-binding domain)"/>
    <property type="match status" value="1"/>
</dbReference>
<evidence type="ECO:0000256" key="4">
    <source>
        <dbReference type="ARBA" id="ARBA00022833"/>
    </source>
</evidence>
<feature type="compositionally biased region" description="Polar residues" evidence="9">
    <location>
        <begin position="378"/>
        <end position="387"/>
    </location>
</feature>
<keyword evidence="3 8" id="KW-0863">Zinc-finger</keyword>
<feature type="compositionally biased region" description="Polar residues" evidence="9">
    <location>
        <begin position="125"/>
        <end position="137"/>
    </location>
</feature>
<dbReference type="PROSITE" id="PS50114">
    <property type="entry name" value="GATA_ZN_FINGER_2"/>
    <property type="match status" value="1"/>
</dbReference>
<feature type="domain" description="GATA-type" evidence="10">
    <location>
        <begin position="1015"/>
        <end position="1062"/>
    </location>
</feature>
<evidence type="ECO:0000256" key="2">
    <source>
        <dbReference type="ARBA" id="ARBA00022723"/>
    </source>
</evidence>
<dbReference type="CDD" id="cd00202">
    <property type="entry name" value="ZnF_GATA"/>
    <property type="match status" value="1"/>
</dbReference>
<organism evidence="11 12">
    <name type="scientific">Athelia psychrophila</name>
    <dbReference type="NCBI Taxonomy" id="1759441"/>
    <lineage>
        <taxon>Eukaryota</taxon>
        <taxon>Fungi</taxon>
        <taxon>Dikarya</taxon>
        <taxon>Basidiomycota</taxon>
        <taxon>Agaricomycotina</taxon>
        <taxon>Agaricomycetes</taxon>
        <taxon>Agaricomycetidae</taxon>
        <taxon>Atheliales</taxon>
        <taxon>Atheliaceae</taxon>
        <taxon>Athelia</taxon>
    </lineage>
</organism>
<dbReference type="OrthoDB" id="515401at2759"/>
<dbReference type="GO" id="GO:0005634">
    <property type="term" value="C:nucleus"/>
    <property type="evidence" value="ECO:0007669"/>
    <property type="project" value="UniProtKB-SubCell"/>
</dbReference>
<evidence type="ECO:0000256" key="6">
    <source>
        <dbReference type="ARBA" id="ARBA00023163"/>
    </source>
</evidence>
<feature type="compositionally biased region" description="Polar residues" evidence="9">
    <location>
        <begin position="28"/>
        <end position="44"/>
    </location>
</feature>
<dbReference type="PANTHER" id="PTHR10071:SF281">
    <property type="entry name" value="BOX A-BINDING FACTOR-RELATED"/>
    <property type="match status" value="1"/>
</dbReference>
<feature type="region of interest" description="Disordered" evidence="9">
    <location>
        <begin position="374"/>
        <end position="406"/>
    </location>
</feature>
<dbReference type="InterPro" id="IPR013088">
    <property type="entry name" value="Znf_NHR/GATA"/>
</dbReference>
<dbReference type="InterPro" id="IPR000679">
    <property type="entry name" value="Znf_GATA"/>
</dbReference>
<dbReference type="FunFam" id="3.30.50.10:FF:000007">
    <property type="entry name" value="Nitrogen regulatory AreA, N-terminal"/>
    <property type="match status" value="1"/>
</dbReference>
<keyword evidence="2" id="KW-0479">Metal-binding</keyword>
<comment type="subcellular location">
    <subcellularLocation>
        <location evidence="1">Nucleus</location>
    </subcellularLocation>
</comment>
<feature type="compositionally biased region" description="Basic and acidic residues" evidence="9">
    <location>
        <begin position="536"/>
        <end position="546"/>
    </location>
</feature>
<dbReference type="GO" id="GO:0000981">
    <property type="term" value="F:DNA-binding transcription factor activity, RNA polymerase II-specific"/>
    <property type="evidence" value="ECO:0007669"/>
    <property type="project" value="TreeGrafter"/>
</dbReference>
<dbReference type="PRINTS" id="PR00619">
    <property type="entry name" value="GATAZNFINGER"/>
</dbReference>
<evidence type="ECO:0000256" key="9">
    <source>
        <dbReference type="SAM" id="MobiDB-lite"/>
    </source>
</evidence>
<feature type="region of interest" description="Disordered" evidence="9">
    <location>
        <begin position="667"/>
        <end position="688"/>
    </location>
</feature>
<dbReference type="GO" id="GO:0000122">
    <property type="term" value="P:negative regulation of transcription by RNA polymerase II"/>
    <property type="evidence" value="ECO:0007669"/>
    <property type="project" value="TreeGrafter"/>
</dbReference>
<feature type="compositionally biased region" description="Low complexity" evidence="9">
    <location>
        <begin position="45"/>
        <end position="65"/>
    </location>
</feature>
<dbReference type="PROSITE" id="PS00344">
    <property type="entry name" value="GATA_ZN_FINGER_1"/>
    <property type="match status" value="1"/>
</dbReference>
<feature type="compositionally biased region" description="Low complexity" evidence="9">
    <location>
        <begin position="573"/>
        <end position="590"/>
    </location>
</feature>
<evidence type="ECO:0000259" key="10">
    <source>
        <dbReference type="PROSITE" id="PS50114"/>
    </source>
</evidence>
<evidence type="ECO:0000313" key="12">
    <source>
        <dbReference type="Proteomes" id="UP000076532"/>
    </source>
</evidence>
<dbReference type="Pfam" id="PF08550">
    <property type="entry name" value="GATA_AreA"/>
    <property type="match status" value="1"/>
</dbReference>